<dbReference type="InterPro" id="IPR038670">
    <property type="entry name" value="HslJ-like_sf"/>
</dbReference>
<dbReference type="Proteomes" id="UP000002066">
    <property type="component" value="Chromosome"/>
</dbReference>
<proteinExistence type="predicted"/>
<evidence type="ECO:0000259" key="3">
    <source>
        <dbReference type="Pfam" id="PF03724"/>
    </source>
</evidence>
<dbReference type="EMBL" id="CP002475">
    <property type="protein sequence ID" value="ADW04432.1"/>
    <property type="molecule type" value="Genomic_DNA"/>
</dbReference>
<feature type="signal peptide" evidence="2">
    <location>
        <begin position="1"/>
        <end position="22"/>
    </location>
</feature>
<gene>
    <name evidence="4" type="ordered locus">Sfla_3005</name>
</gene>
<dbReference type="Pfam" id="PF03724">
    <property type="entry name" value="META"/>
    <property type="match status" value="2"/>
</dbReference>
<evidence type="ECO:0000313" key="5">
    <source>
        <dbReference type="Proteomes" id="UP000002066"/>
    </source>
</evidence>
<dbReference type="InterPro" id="IPR053147">
    <property type="entry name" value="Hsp_HslJ-like"/>
</dbReference>
<dbReference type="InterPro" id="IPR005184">
    <property type="entry name" value="DUF306_Meta_HslJ"/>
</dbReference>
<dbReference type="AlphaFoldDB" id="A0A8D3WGX9"/>
<feature type="domain" description="DUF306" evidence="3">
    <location>
        <begin position="165"/>
        <end position="273"/>
    </location>
</feature>
<organism evidence="4 5">
    <name type="scientific">Streptomyces pratensis (strain ATCC 33331 / IAF-45CD)</name>
    <dbReference type="NCBI Taxonomy" id="591167"/>
    <lineage>
        <taxon>Bacteria</taxon>
        <taxon>Bacillati</taxon>
        <taxon>Actinomycetota</taxon>
        <taxon>Actinomycetes</taxon>
        <taxon>Kitasatosporales</taxon>
        <taxon>Streptomycetaceae</taxon>
        <taxon>Streptomyces</taxon>
    </lineage>
</organism>
<sequence>MAMRTQRMPVSALAVLTAFTLAACGTESGSGAGSGDSGDGSGTVRTEPAVTGVHWNVSSLTAGGTKTAAPEGTHIEIDSEGKATGSLGCNRFTADVRLDGDKVTVGRSTSTGMACAKEVQQFETAMGKAFQGELTAAVAGKGQARTLTLTTARGDSIALTAEPPAPLTGTAWKVTGLVSGSAASSVPAGTEDKAHLTFGEDGSVEGNLGCNSFHGKATVSGSTITFGPLASTRKMCPGPEMKLERALLGVLKGKTSYEIDHRSLSIEAKSGEGLDASAPAAKG</sequence>
<evidence type="ECO:0000313" key="4">
    <source>
        <dbReference type="EMBL" id="ADW04432.1"/>
    </source>
</evidence>
<dbReference type="Gene3D" id="2.40.128.270">
    <property type="match status" value="2"/>
</dbReference>
<dbReference type="PANTHER" id="PTHR35535">
    <property type="entry name" value="HEAT SHOCK PROTEIN HSLJ"/>
    <property type="match status" value="1"/>
</dbReference>
<evidence type="ECO:0000256" key="2">
    <source>
        <dbReference type="SAM" id="SignalP"/>
    </source>
</evidence>
<dbReference type="KEGG" id="sfa:Sfla_3005"/>
<feature type="chain" id="PRO_5039585468" description="DUF306 domain-containing protein" evidence="2">
    <location>
        <begin position="23"/>
        <end position="283"/>
    </location>
</feature>
<reference evidence="4 5" key="1">
    <citation type="submission" date="2011-01" db="EMBL/GenBank/DDBJ databases">
        <title>Complete sequence of chromosome of Streptomyces flavogriseus ATCC 33331.</title>
        <authorList>
            <consortium name="US DOE Joint Genome Institute"/>
            <person name="Lucas S."/>
            <person name="Copeland A."/>
            <person name="Lapidus A."/>
            <person name="Cheng J.-F."/>
            <person name="Goodwin L."/>
            <person name="Pitluck S."/>
            <person name="Davenport K."/>
            <person name="Detter J.C."/>
            <person name="Han C."/>
            <person name="Tapia R."/>
            <person name="Land M."/>
            <person name="Hauser L."/>
            <person name="Kyrpides N."/>
            <person name="Ivanova N."/>
            <person name="Ovchinnikova G."/>
            <person name="Pagani I."/>
            <person name="Brumm P."/>
            <person name="Mead D."/>
            <person name="Woyke T."/>
        </authorList>
    </citation>
    <scope>NUCLEOTIDE SEQUENCE [LARGE SCALE GENOMIC DNA]</scope>
    <source>
        <strain evidence="5">ATCC 33331 / IAF-45CD</strain>
    </source>
</reference>
<name>A0A8D3WGX9_STRFA</name>
<dbReference type="OrthoDB" id="4733425at2"/>
<protein>
    <recommendedName>
        <fullName evidence="3">DUF306 domain-containing protein</fullName>
    </recommendedName>
</protein>
<keyword evidence="2" id="KW-0732">Signal</keyword>
<evidence type="ECO:0000256" key="1">
    <source>
        <dbReference type="SAM" id="MobiDB-lite"/>
    </source>
</evidence>
<accession>A0A8D3WGX9</accession>
<feature type="region of interest" description="Disordered" evidence="1">
    <location>
        <begin position="27"/>
        <end position="46"/>
    </location>
</feature>
<dbReference type="PANTHER" id="PTHR35535:SF2">
    <property type="entry name" value="DUF306 DOMAIN-CONTAINING PROTEIN"/>
    <property type="match status" value="1"/>
</dbReference>
<feature type="domain" description="DUF306" evidence="3">
    <location>
        <begin position="49"/>
        <end position="157"/>
    </location>
</feature>
<dbReference type="PROSITE" id="PS51257">
    <property type="entry name" value="PROKAR_LIPOPROTEIN"/>
    <property type="match status" value="1"/>
</dbReference>
<feature type="compositionally biased region" description="Gly residues" evidence="1">
    <location>
        <begin position="28"/>
        <end position="41"/>
    </location>
</feature>